<gene>
    <name evidence="1" type="ORF">DPCES_3173</name>
</gene>
<reference evidence="1" key="1">
    <citation type="submission" date="2014-07" db="EMBL/GenBank/DDBJ databases">
        <authorList>
            <person name="Hornung V.Bastian."/>
        </authorList>
    </citation>
    <scope>NUCLEOTIDE SEQUENCE</scope>
    <source>
        <strain evidence="1">PCE-S</strain>
    </source>
</reference>
<dbReference type="EMBL" id="LK996017">
    <property type="protein sequence ID" value="CDX03060.1"/>
    <property type="molecule type" value="Genomic_DNA"/>
</dbReference>
<protein>
    <submittedName>
        <fullName evidence="1">Uncharacterized protein</fullName>
    </submittedName>
</protein>
<proteinExistence type="predicted"/>
<organism evidence="1">
    <name type="scientific">Desulfitobacterium hafniense</name>
    <name type="common">Desulfitobacterium frappieri</name>
    <dbReference type="NCBI Taxonomy" id="49338"/>
    <lineage>
        <taxon>Bacteria</taxon>
        <taxon>Bacillati</taxon>
        <taxon>Bacillota</taxon>
        <taxon>Clostridia</taxon>
        <taxon>Eubacteriales</taxon>
        <taxon>Desulfitobacteriaceae</taxon>
        <taxon>Desulfitobacterium</taxon>
    </lineage>
</organism>
<dbReference type="PATRIC" id="fig|49338.4.peg.3422"/>
<evidence type="ECO:0000313" key="1">
    <source>
        <dbReference type="EMBL" id="CDX03060.1"/>
    </source>
</evidence>
<dbReference type="AlphaFoldDB" id="A0A098B3V6"/>
<accession>A0A098B3V6</accession>
<name>A0A098B3V6_DESHA</name>
<sequence length="77" mass="8812">MSQEEHNSKKLFIRKAPCLPLTSRVLNFGTDTVRQPLRKQGDLPDVSRILLYTGRSISCADKTNAKNPPLRKVHLRR</sequence>